<feature type="transmembrane region" description="Helical" evidence="2">
    <location>
        <begin position="12"/>
        <end position="42"/>
    </location>
</feature>
<reference evidence="3 4" key="1">
    <citation type="submission" date="2016-10" db="EMBL/GenBank/DDBJ databases">
        <authorList>
            <person name="de Groot N.N."/>
        </authorList>
    </citation>
    <scope>NUCLEOTIDE SEQUENCE [LARGE SCALE GENOMIC DNA]</scope>
    <source>
        <strain evidence="3 4">DSM 11978</strain>
    </source>
</reference>
<proteinExistence type="predicted"/>
<feature type="compositionally biased region" description="Polar residues" evidence="1">
    <location>
        <begin position="271"/>
        <end position="291"/>
    </location>
</feature>
<evidence type="ECO:0000313" key="4">
    <source>
        <dbReference type="Proteomes" id="UP000199506"/>
    </source>
</evidence>
<dbReference type="STRING" id="190974.SAMN05216439_1255"/>
<feature type="region of interest" description="Disordered" evidence="1">
    <location>
        <begin position="262"/>
        <end position="299"/>
    </location>
</feature>
<dbReference type="RefSeq" id="WP_091699097.1">
    <property type="nucleotide sequence ID" value="NZ_FOAK01000003.1"/>
</dbReference>
<protein>
    <submittedName>
        <fullName evidence="3">Uncharacterized protein</fullName>
    </submittedName>
</protein>
<keyword evidence="2" id="KW-0812">Transmembrane</keyword>
<dbReference type="EMBL" id="FOAK01000003">
    <property type="protein sequence ID" value="SEK62579.1"/>
    <property type="molecule type" value="Genomic_DNA"/>
</dbReference>
<gene>
    <name evidence="3" type="ORF">SAMN05216439_1255</name>
</gene>
<evidence type="ECO:0000256" key="1">
    <source>
        <dbReference type="SAM" id="MobiDB-lite"/>
    </source>
</evidence>
<dbReference type="AlphaFoldDB" id="A0A1H7IJD9"/>
<evidence type="ECO:0000313" key="3">
    <source>
        <dbReference type="EMBL" id="SEK62579.1"/>
    </source>
</evidence>
<organism evidence="3 4">
    <name type="scientific">Methanobrevibacter gottschalkii</name>
    <dbReference type="NCBI Taxonomy" id="190974"/>
    <lineage>
        <taxon>Archaea</taxon>
        <taxon>Methanobacteriati</taxon>
        <taxon>Methanobacteriota</taxon>
        <taxon>Methanomada group</taxon>
        <taxon>Methanobacteria</taxon>
        <taxon>Methanobacteriales</taxon>
        <taxon>Methanobacteriaceae</taxon>
        <taxon>Methanobrevibacter</taxon>
    </lineage>
</organism>
<feature type="transmembrane region" description="Helical" evidence="2">
    <location>
        <begin position="109"/>
        <end position="127"/>
    </location>
</feature>
<evidence type="ECO:0000256" key="2">
    <source>
        <dbReference type="SAM" id="Phobius"/>
    </source>
</evidence>
<keyword evidence="2" id="KW-1133">Transmembrane helix</keyword>
<accession>A0A1H7IJD9</accession>
<feature type="transmembrane region" description="Helical" evidence="2">
    <location>
        <begin position="162"/>
        <end position="191"/>
    </location>
</feature>
<feature type="transmembrane region" description="Helical" evidence="2">
    <location>
        <begin position="63"/>
        <end position="89"/>
    </location>
</feature>
<keyword evidence="2" id="KW-0472">Membrane</keyword>
<feature type="transmembrane region" description="Helical" evidence="2">
    <location>
        <begin position="139"/>
        <end position="156"/>
    </location>
</feature>
<dbReference type="OrthoDB" id="76535at2157"/>
<name>A0A1H7IJD9_9EURY</name>
<dbReference type="Proteomes" id="UP000199506">
    <property type="component" value="Unassembled WGS sequence"/>
</dbReference>
<sequence length="299" mass="33635">MNYKKLVLVGCISAFVAILTSVMGVAGTIIGSVISSVLYNMLTEVLENPIGKKTFSSSFEWEIAYVFPLIVIAIIQFILISALLSEVGILPYTFVNVYLSIQEIANNNLYRILGLALLVMSVYPFVLKRGIVKKSNGTVIAFVGLIFLARGFVDLGNRITEIYHAVFVYFDLPIAIIAFVLLVFVIINILISAKSVENEFKVISHSTNEENFSSPNVRRVHHSRKHNDFNYAERDISRQNYQNMNKHKHGDNVHEVKFKKVVKQESDRSKSSNSNQEAGINESSGNIQFESNDLLDDYK</sequence>